<proteinExistence type="predicted"/>
<evidence type="ECO:0000259" key="2">
    <source>
        <dbReference type="Pfam" id="PF24595"/>
    </source>
</evidence>
<feature type="compositionally biased region" description="Basic and acidic residues" evidence="1">
    <location>
        <begin position="507"/>
        <end position="517"/>
    </location>
</feature>
<evidence type="ECO:0000313" key="4">
    <source>
        <dbReference type="Proteomes" id="UP000541352"/>
    </source>
</evidence>
<feature type="compositionally biased region" description="Basic and acidic residues" evidence="1">
    <location>
        <begin position="443"/>
        <end position="459"/>
    </location>
</feature>
<organism evidence="3 4">
    <name type="scientific">Runella defluvii</name>
    <dbReference type="NCBI Taxonomy" id="370973"/>
    <lineage>
        <taxon>Bacteria</taxon>
        <taxon>Pseudomonadati</taxon>
        <taxon>Bacteroidota</taxon>
        <taxon>Cytophagia</taxon>
        <taxon>Cytophagales</taxon>
        <taxon>Spirosomataceae</taxon>
        <taxon>Runella</taxon>
    </lineage>
</organism>
<dbReference type="AlphaFoldDB" id="A0A7W5ZGZ8"/>
<dbReference type="Proteomes" id="UP000541352">
    <property type="component" value="Unassembled WGS sequence"/>
</dbReference>
<dbReference type="EMBL" id="JACIBY010000002">
    <property type="protein sequence ID" value="MBB3837123.1"/>
    <property type="molecule type" value="Genomic_DNA"/>
</dbReference>
<feature type="region of interest" description="Disordered" evidence="1">
    <location>
        <begin position="441"/>
        <end position="466"/>
    </location>
</feature>
<evidence type="ECO:0000256" key="1">
    <source>
        <dbReference type="SAM" id="MobiDB-lite"/>
    </source>
</evidence>
<keyword evidence="4" id="KW-1185">Reference proteome</keyword>
<dbReference type="RefSeq" id="WP_183971885.1">
    <property type="nucleotide sequence ID" value="NZ_JACIBY010000002.1"/>
</dbReference>
<reference evidence="3 4" key="1">
    <citation type="submission" date="2020-08" db="EMBL/GenBank/DDBJ databases">
        <title>Genomic Encyclopedia of Type Strains, Phase IV (KMG-IV): sequencing the most valuable type-strain genomes for metagenomic binning, comparative biology and taxonomic classification.</title>
        <authorList>
            <person name="Goeker M."/>
        </authorList>
    </citation>
    <scope>NUCLEOTIDE SEQUENCE [LARGE SCALE GENOMIC DNA]</scope>
    <source>
        <strain evidence="3 4">DSM 17976</strain>
    </source>
</reference>
<name>A0A7W5ZGZ8_9BACT</name>
<evidence type="ECO:0000313" key="3">
    <source>
        <dbReference type="EMBL" id="MBB3837123.1"/>
    </source>
</evidence>
<feature type="region of interest" description="Disordered" evidence="1">
    <location>
        <begin position="504"/>
        <end position="536"/>
    </location>
</feature>
<dbReference type="Pfam" id="PF24595">
    <property type="entry name" value="DUF7619"/>
    <property type="match status" value="1"/>
</dbReference>
<comment type="caution">
    <text evidence="3">The sequence shown here is derived from an EMBL/GenBank/DDBJ whole genome shotgun (WGS) entry which is preliminary data.</text>
</comment>
<feature type="domain" description="DUF7619" evidence="2">
    <location>
        <begin position="677"/>
        <end position="727"/>
    </location>
</feature>
<dbReference type="InterPro" id="IPR055353">
    <property type="entry name" value="DUF7619"/>
</dbReference>
<accession>A0A7W5ZGZ8</accession>
<gene>
    <name evidence="3" type="ORF">FHS57_001117</name>
</gene>
<protein>
    <recommendedName>
        <fullName evidence="2">DUF7619 domain-containing protein</fullName>
    </recommendedName>
</protein>
<sequence length="900" mass="100323">MRFVAKYLFPKAWIFLYLVGLNFEIHAQFNYGTTVLVHGHVPTIYIPSISEFKEYARFISDRLGGNASIYINRVGLLEGEVAFYRNFYWERISGNGSGEQIFIYDWTVDASYEKPGHLESAADRLFGMLIKPVAYNQNHQVINIGHPLERRSHFIAHSRGTLLCLEVFHRLLVHFPKAIEIEHFTALDPHPNAACGDIRSTNSSLPNLPGVEGSLEDCFNLLCSQANNVIIKVPSNVKYAESIYRKNGNYEKAPIINLDGVPVYGHNTRLNDALINHSDVRDWYFGTVNLDWDIDGKATGWYNDILSGPRESVGWYKSRLGGHLNLLKQPSSRNNPRQLEDAIKLRQGKPLSMIFNGSFDHSSVSWGYKESGSQSWKEITISTSNNNKRLLLMNGTLSYTSRFYVPEANRKFLTFKIFKSSNANAKFSNIKLKIQWYGAGSEKTGDEKPAEPCPEKEPNQDSQSYKIPIPDELIGKLASFDIINETSSPETLFFSMDDFDIPFNVPEKNEGSKSQKEDCDDEPEDPPQIPIPNPDQGKAVTPSVIAAFDPNDKLGPVGVNAQRYITGNQPAGYQIRFENYATATAAAQFVKVIDTLDLNLFDPSTFQFGYFNVANSNFYAPPGKKKYLKDQDLRPAKNLILRMEVDFNDTTGILQATYTALDPATMELTEDPVLGFLPPNTKAPEGEGSIFFTVSTYPTLPHGTEVSNKAYIYFDYNPVIPTPPWTNTLDKIEPNSQVQNLPAVSNDTTLVLHWGGSDVGAGTRLYDVYVAVNNNSYKLLVKNTSLTSINFKGKPDSTYKFYSVAVDSVGNEESAPVTFDTQTTIQLTTVGLVQSIQSGDWNKPSTWDCNCVPSATQNVVIKSGHKVALTPAMGPQSCKNLVIEPGAVFDAKGVFLSDPR</sequence>